<dbReference type="InterPro" id="IPR010998">
    <property type="entry name" value="Integrase_recombinase_N"/>
</dbReference>
<organism evidence="4 5">
    <name type="scientific">Kineococcus glutinatus</name>
    <dbReference type="NCBI Taxonomy" id="1070872"/>
    <lineage>
        <taxon>Bacteria</taxon>
        <taxon>Bacillati</taxon>
        <taxon>Actinomycetota</taxon>
        <taxon>Actinomycetes</taxon>
        <taxon>Kineosporiales</taxon>
        <taxon>Kineosporiaceae</taxon>
        <taxon>Kineococcus</taxon>
    </lineage>
</organism>
<gene>
    <name evidence="4" type="ORF">GCM10023225_09670</name>
</gene>
<dbReference type="InterPro" id="IPR004107">
    <property type="entry name" value="Integrase_SAM-like_N"/>
</dbReference>
<feature type="domain" description="Core-binding (CB)" evidence="3">
    <location>
        <begin position="29"/>
        <end position="114"/>
    </location>
</feature>
<evidence type="ECO:0000256" key="1">
    <source>
        <dbReference type="ARBA" id="ARBA00023125"/>
    </source>
</evidence>
<sequence length="141" mass="16589">MLLIYDRVVARYYPTDDAPFRGRLPDVQPDFAAAREDFLYHLADDKHRADDTLRAYWTDLDDLLWWAEKRGKVVLRLTHDDLRSYLTLQRRRGYSHGTIRRRLTAFRGFYSFLLREGTIAEVPTAGLIVRARTSTRGKRDA</sequence>
<dbReference type="Gene3D" id="1.10.150.130">
    <property type="match status" value="1"/>
</dbReference>
<evidence type="ECO:0000313" key="5">
    <source>
        <dbReference type="Proteomes" id="UP001501195"/>
    </source>
</evidence>
<evidence type="ECO:0000313" key="4">
    <source>
        <dbReference type="EMBL" id="GAA4969473.1"/>
    </source>
</evidence>
<evidence type="ECO:0000256" key="2">
    <source>
        <dbReference type="PROSITE-ProRule" id="PRU01248"/>
    </source>
</evidence>
<evidence type="ECO:0000259" key="3">
    <source>
        <dbReference type="PROSITE" id="PS51900"/>
    </source>
</evidence>
<reference evidence="5" key="1">
    <citation type="journal article" date="2019" name="Int. J. Syst. Evol. Microbiol.">
        <title>The Global Catalogue of Microorganisms (GCM) 10K type strain sequencing project: providing services to taxonomists for standard genome sequencing and annotation.</title>
        <authorList>
            <consortium name="The Broad Institute Genomics Platform"/>
            <consortium name="The Broad Institute Genome Sequencing Center for Infectious Disease"/>
            <person name="Wu L."/>
            <person name="Ma J."/>
        </authorList>
    </citation>
    <scope>NUCLEOTIDE SEQUENCE [LARGE SCALE GENOMIC DNA]</scope>
    <source>
        <strain evidence="5">JCM 18126</strain>
    </source>
</reference>
<dbReference type="Pfam" id="PF02899">
    <property type="entry name" value="Phage_int_SAM_1"/>
    <property type="match status" value="1"/>
</dbReference>
<keyword evidence="1 2" id="KW-0238">DNA-binding</keyword>
<comment type="caution">
    <text evidence="4">The sequence shown here is derived from an EMBL/GenBank/DDBJ whole genome shotgun (WGS) entry which is preliminary data.</text>
</comment>
<dbReference type="PROSITE" id="PS51900">
    <property type="entry name" value="CB"/>
    <property type="match status" value="1"/>
</dbReference>
<protein>
    <recommendedName>
        <fullName evidence="3">Core-binding (CB) domain-containing protein</fullName>
    </recommendedName>
</protein>
<proteinExistence type="predicted"/>
<dbReference type="SUPFAM" id="SSF47823">
    <property type="entry name" value="lambda integrase-like, N-terminal domain"/>
    <property type="match status" value="1"/>
</dbReference>
<name>A0ABP9HFP2_9ACTN</name>
<keyword evidence="5" id="KW-1185">Reference proteome</keyword>
<dbReference type="EMBL" id="BAABIL010000119">
    <property type="protein sequence ID" value="GAA4969473.1"/>
    <property type="molecule type" value="Genomic_DNA"/>
</dbReference>
<accession>A0ABP9HFP2</accession>
<dbReference type="InterPro" id="IPR044068">
    <property type="entry name" value="CB"/>
</dbReference>
<dbReference type="Proteomes" id="UP001501195">
    <property type="component" value="Unassembled WGS sequence"/>
</dbReference>